<dbReference type="Gene3D" id="2.30.110.10">
    <property type="entry name" value="Electron Transport, Fmn-binding Protein, Chain A"/>
    <property type="match status" value="1"/>
</dbReference>
<dbReference type="Proteomes" id="UP000642748">
    <property type="component" value="Unassembled WGS sequence"/>
</dbReference>
<evidence type="ECO:0000313" key="4">
    <source>
        <dbReference type="Proteomes" id="UP000642748"/>
    </source>
</evidence>
<dbReference type="PANTHER" id="PTHR35176:SF6">
    <property type="entry name" value="HEME OXYGENASE HI_0854-RELATED"/>
    <property type="match status" value="1"/>
</dbReference>
<organism evidence="3 4">
    <name type="scientific">Rugosimonospora africana</name>
    <dbReference type="NCBI Taxonomy" id="556532"/>
    <lineage>
        <taxon>Bacteria</taxon>
        <taxon>Bacillati</taxon>
        <taxon>Actinomycetota</taxon>
        <taxon>Actinomycetes</taxon>
        <taxon>Micromonosporales</taxon>
        <taxon>Micromonosporaceae</taxon>
        <taxon>Rugosimonospora</taxon>
    </lineage>
</organism>
<proteinExistence type="predicted"/>
<dbReference type="Pfam" id="PF01243">
    <property type="entry name" value="PNPOx_N"/>
    <property type="match status" value="1"/>
</dbReference>
<dbReference type="AlphaFoldDB" id="A0A8J3QSC1"/>
<evidence type="ECO:0000259" key="2">
    <source>
        <dbReference type="Pfam" id="PF01243"/>
    </source>
</evidence>
<dbReference type="InterPro" id="IPR012349">
    <property type="entry name" value="Split_barrel_FMN-bd"/>
</dbReference>
<dbReference type="SUPFAM" id="SSF50475">
    <property type="entry name" value="FMN-binding split barrel"/>
    <property type="match status" value="1"/>
</dbReference>
<name>A0A8J3QSC1_9ACTN</name>
<accession>A0A8J3QSC1</accession>
<sequence>MDLPEGLLALLRQPSPCHLATLMADGSPQVTQTWVDTDGKHVLINSVEGFQKIKNVERDPRVALTVSDPANPSRYYWVRGRVVDVTADGATEHIEELSQRYLGRPYPWYGGRDKKRLLLTIEVDKVSPTG</sequence>
<evidence type="ECO:0000256" key="1">
    <source>
        <dbReference type="ARBA" id="ARBA00023002"/>
    </source>
</evidence>
<dbReference type="InterPro" id="IPR011576">
    <property type="entry name" value="Pyridox_Oxase_N"/>
</dbReference>
<gene>
    <name evidence="3" type="ORF">Raf01_28950</name>
</gene>
<dbReference type="NCBIfam" id="TIGR03618">
    <property type="entry name" value="Rv1155_F420"/>
    <property type="match status" value="1"/>
</dbReference>
<dbReference type="GO" id="GO:0005829">
    <property type="term" value="C:cytosol"/>
    <property type="evidence" value="ECO:0007669"/>
    <property type="project" value="TreeGrafter"/>
</dbReference>
<evidence type="ECO:0000313" key="3">
    <source>
        <dbReference type="EMBL" id="GIH14723.1"/>
    </source>
</evidence>
<dbReference type="PANTHER" id="PTHR35176">
    <property type="entry name" value="HEME OXYGENASE HI_0854-RELATED"/>
    <property type="match status" value="1"/>
</dbReference>
<dbReference type="GO" id="GO:0070967">
    <property type="term" value="F:coenzyme F420 binding"/>
    <property type="evidence" value="ECO:0007669"/>
    <property type="project" value="TreeGrafter"/>
</dbReference>
<keyword evidence="1" id="KW-0560">Oxidoreductase</keyword>
<dbReference type="EMBL" id="BONZ01000027">
    <property type="protein sequence ID" value="GIH14723.1"/>
    <property type="molecule type" value="Genomic_DNA"/>
</dbReference>
<feature type="domain" description="Pyridoxamine 5'-phosphate oxidase N-terminal" evidence="2">
    <location>
        <begin position="5"/>
        <end position="127"/>
    </location>
</feature>
<dbReference type="GO" id="GO:0016627">
    <property type="term" value="F:oxidoreductase activity, acting on the CH-CH group of donors"/>
    <property type="evidence" value="ECO:0007669"/>
    <property type="project" value="TreeGrafter"/>
</dbReference>
<keyword evidence="4" id="KW-1185">Reference proteome</keyword>
<dbReference type="InterPro" id="IPR052019">
    <property type="entry name" value="F420H2_bilvrd_red/Heme_oxyg"/>
</dbReference>
<dbReference type="InterPro" id="IPR019920">
    <property type="entry name" value="F420-binding_dom_put"/>
</dbReference>
<comment type="caution">
    <text evidence="3">The sequence shown here is derived from an EMBL/GenBank/DDBJ whole genome shotgun (WGS) entry which is preliminary data.</text>
</comment>
<reference evidence="3" key="1">
    <citation type="submission" date="2021-01" db="EMBL/GenBank/DDBJ databases">
        <title>Whole genome shotgun sequence of Rugosimonospora africana NBRC 104875.</title>
        <authorList>
            <person name="Komaki H."/>
            <person name="Tamura T."/>
        </authorList>
    </citation>
    <scope>NUCLEOTIDE SEQUENCE</scope>
    <source>
        <strain evidence="3">NBRC 104875</strain>
    </source>
</reference>
<protein>
    <submittedName>
        <fullName evidence="3">PPOX class F420-dependent enzyme</fullName>
    </submittedName>
</protein>